<dbReference type="InterPro" id="IPR007720">
    <property type="entry name" value="PigQ/GPI1"/>
</dbReference>
<name>A0A9P6TC85_9BASI</name>
<dbReference type="AlphaFoldDB" id="A0A9P6TC85"/>
<dbReference type="GO" id="GO:0005783">
    <property type="term" value="C:endoplasmic reticulum"/>
    <property type="evidence" value="ECO:0007669"/>
    <property type="project" value="TreeGrafter"/>
</dbReference>
<dbReference type="PANTHER" id="PTHR21329:SF3">
    <property type="entry name" value="PHOSPHATIDYLINOSITOL N-ACETYLGLUCOSAMINYLTRANSFERASE SUBUNIT Q"/>
    <property type="match status" value="1"/>
</dbReference>
<dbReference type="Proteomes" id="UP000886653">
    <property type="component" value="Unassembled WGS sequence"/>
</dbReference>
<protein>
    <submittedName>
        <fullName evidence="2">Uncharacterized protein</fullName>
    </submittedName>
</protein>
<keyword evidence="1" id="KW-0812">Transmembrane</keyword>
<accession>A0A9P6TC85</accession>
<proteinExistence type="predicted"/>
<feature type="transmembrane region" description="Helical" evidence="1">
    <location>
        <begin position="367"/>
        <end position="387"/>
    </location>
</feature>
<keyword evidence="1" id="KW-0472">Membrane</keyword>
<evidence type="ECO:0000313" key="2">
    <source>
        <dbReference type="EMBL" id="KAG0146484.1"/>
    </source>
</evidence>
<evidence type="ECO:0000313" key="3">
    <source>
        <dbReference type="Proteomes" id="UP000886653"/>
    </source>
</evidence>
<dbReference type="OrthoDB" id="70250at2759"/>
<reference evidence="2" key="1">
    <citation type="submission" date="2013-11" db="EMBL/GenBank/DDBJ databases">
        <title>Genome sequence of the fusiform rust pathogen reveals effectors for host alternation and coevolution with pine.</title>
        <authorList>
            <consortium name="DOE Joint Genome Institute"/>
            <person name="Smith K."/>
            <person name="Pendleton A."/>
            <person name="Kubisiak T."/>
            <person name="Anderson C."/>
            <person name="Salamov A."/>
            <person name="Aerts A."/>
            <person name="Riley R."/>
            <person name="Clum A."/>
            <person name="Lindquist E."/>
            <person name="Ence D."/>
            <person name="Campbell M."/>
            <person name="Kronenberg Z."/>
            <person name="Feau N."/>
            <person name="Dhillon B."/>
            <person name="Hamelin R."/>
            <person name="Burleigh J."/>
            <person name="Smith J."/>
            <person name="Yandell M."/>
            <person name="Nelson C."/>
            <person name="Grigoriev I."/>
            <person name="Davis J."/>
        </authorList>
    </citation>
    <scope>NUCLEOTIDE SEQUENCE</scope>
    <source>
        <strain evidence="2">G11</strain>
    </source>
</reference>
<dbReference type="GO" id="GO:0006506">
    <property type="term" value="P:GPI anchor biosynthetic process"/>
    <property type="evidence" value="ECO:0007669"/>
    <property type="project" value="InterPro"/>
</dbReference>
<dbReference type="PANTHER" id="PTHR21329">
    <property type="entry name" value="PHOSPHATIDYLINOSITOL N-ACETYLGLUCOSAMINYLTRANSFERASE SUBUNIT Q-RELATED"/>
    <property type="match status" value="1"/>
</dbReference>
<organism evidence="2 3">
    <name type="scientific">Cronartium quercuum f. sp. fusiforme G11</name>
    <dbReference type="NCBI Taxonomy" id="708437"/>
    <lineage>
        <taxon>Eukaryota</taxon>
        <taxon>Fungi</taxon>
        <taxon>Dikarya</taxon>
        <taxon>Basidiomycota</taxon>
        <taxon>Pucciniomycotina</taxon>
        <taxon>Pucciniomycetes</taxon>
        <taxon>Pucciniales</taxon>
        <taxon>Coleosporiaceae</taxon>
        <taxon>Cronartium</taxon>
    </lineage>
</organism>
<feature type="transmembrane region" description="Helical" evidence="1">
    <location>
        <begin position="473"/>
        <end position="492"/>
    </location>
</feature>
<gene>
    <name evidence="2" type="ORF">CROQUDRAFT_657288</name>
</gene>
<feature type="transmembrane region" description="Helical" evidence="1">
    <location>
        <begin position="443"/>
        <end position="467"/>
    </location>
</feature>
<dbReference type="Pfam" id="PF05024">
    <property type="entry name" value="Gpi1"/>
    <property type="match status" value="1"/>
</dbReference>
<keyword evidence="1" id="KW-1133">Transmembrane helix</keyword>
<evidence type="ECO:0000256" key="1">
    <source>
        <dbReference type="SAM" id="Phobius"/>
    </source>
</evidence>
<dbReference type="GO" id="GO:0016020">
    <property type="term" value="C:membrane"/>
    <property type="evidence" value="ECO:0007669"/>
    <property type="project" value="InterPro"/>
</dbReference>
<feature type="transmembrane region" description="Helical" evidence="1">
    <location>
        <begin position="399"/>
        <end position="422"/>
    </location>
</feature>
<comment type="caution">
    <text evidence="2">The sequence shown here is derived from an EMBL/GenBank/DDBJ whole genome shotgun (WGS) entry which is preliminary data.</text>
</comment>
<keyword evidence="3" id="KW-1185">Reference proteome</keyword>
<dbReference type="EMBL" id="MU167260">
    <property type="protein sequence ID" value="KAG0146484.1"/>
    <property type="molecule type" value="Genomic_DNA"/>
</dbReference>
<sequence length="575" mass="66232">MIEGSKAPSGQIITHLFWPRAITPGYSGYLIGWRVGTAACVATLATSQWLESGQLEHVRVDLLSKQKICVELLGYLSDLESSTVSDRRIPSSKTWVELVFTEAKLTPRCPNQNEMLIVMYDRPSMKRHHFLSLQPLLKSSCISANSPKKVQRSNLPEKMRRLDEAYRNPSISKPKPNLTLPHVLCFINHSQELHERVLDKYSPPVTYSPQTDLEPSRPWRIPENFPSFLMLSTTVQQLNVRISEITSWPARYRKIWKGEEITLLDRRAEYVRLFNTLWLIANDVIFGTSSARFLMENAIPLAVWLESNLEEYTVTFFKKALQWTNSYPVGFKLNDELCEAFYKSSILAVDLWHTYVLKPTFGVLPHIIFITGLASFFGNTFALAIASDFFALSTFHLWLIYRIFTFIFDWHLQTLQVLFNIFRGRKFNVLRSRTEPAIYQLDQLILGTLMFTVATFLFPTVLAFYLLLGVTRLFIVAIHAIIDTSLSLLNHFPLFTVMLRLKDPARLPAGIRFVQLQQGPQYFKLENVPVGMTWIFADYIALWAELTSHYSPLQLLSRLFSGRPIAPLAGPRYYR</sequence>